<feature type="transmembrane region" description="Helical" evidence="1">
    <location>
        <begin position="171"/>
        <end position="188"/>
    </location>
</feature>
<evidence type="ECO:0000313" key="2">
    <source>
        <dbReference type="EMBL" id="GMF40557.1"/>
    </source>
</evidence>
<keyword evidence="1" id="KW-0812">Transmembrane</keyword>
<protein>
    <submittedName>
        <fullName evidence="2">Unnamed protein product</fullName>
    </submittedName>
</protein>
<proteinExistence type="predicted"/>
<dbReference type="EMBL" id="BSXT01001255">
    <property type="protein sequence ID" value="GMF40557.1"/>
    <property type="molecule type" value="Genomic_DNA"/>
</dbReference>
<dbReference type="InterPro" id="IPR052579">
    <property type="entry name" value="Zinc_finger_SWIM"/>
</dbReference>
<gene>
    <name evidence="2" type="ORF">Pfra01_001248900</name>
</gene>
<keyword evidence="1" id="KW-1133">Transmembrane helix</keyword>
<dbReference type="PANTHER" id="PTHR31569">
    <property type="entry name" value="SWIM-TYPE DOMAIN-CONTAINING PROTEIN"/>
    <property type="match status" value="1"/>
</dbReference>
<dbReference type="OrthoDB" id="128162at2759"/>
<dbReference type="AlphaFoldDB" id="A0A9W7CRX6"/>
<dbReference type="PANTHER" id="PTHR31569:SF4">
    <property type="entry name" value="SWIM-TYPE DOMAIN-CONTAINING PROTEIN"/>
    <property type="match status" value="1"/>
</dbReference>
<evidence type="ECO:0000313" key="3">
    <source>
        <dbReference type="Proteomes" id="UP001165121"/>
    </source>
</evidence>
<name>A0A9W7CRX6_9STRA</name>
<comment type="caution">
    <text evidence="2">The sequence shown here is derived from an EMBL/GenBank/DDBJ whole genome shotgun (WGS) entry which is preliminary data.</text>
</comment>
<keyword evidence="3" id="KW-1185">Reference proteome</keyword>
<organism evidence="2 3">
    <name type="scientific">Phytophthora fragariaefolia</name>
    <dbReference type="NCBI Taxonomy" id="1490495"/>
    <lineage>
        <taxon>Eukaryota</taxon>
        <taxon>Sar</taxon>
        <taxon>Stramenopiles</taxon>
        <taxon>Oomycota</taxon>
        <taxon>Peronosporomycetes</taxon>
        <taxon>Peronosporales</taxon>
        <taxon>Peronosporaceae</taxon>
        <taxon>Phytophthora</taxon>
    </lineage>
</organism>
<keyword evidence="1" id="KW-0472">Membrane</keyword>
<sequence>MLKAESAAAYSAYRQDILRSLGYDKKYSFFEYFEVNWETCKEEWVNYHRDNVPHLNNHPNNRIGSDWGKIKQVVQRDDPIDELIGTLIMLQEWSDEGYMKEFRSFGTQQTPIAEDAADAELLTLAVQLSPHAYRLVRGQYKFACSAETAYEVKVEGTRVELRVSSEGGERTLLGINIGVSLLYCSIAFGGSGTIWYLTLACFVSPVRFCTFCIVLYRIASRGIDFPVQLRVHVDAATMQTRDLLPANSSVRIRYPPLPSSTLLAGRCFLQQTTSQRGILT</sequence>
<accession>A0A9W7CRX6</accession>
<feature type="transmembrane region" description="Helical" evidence="1">
    <location>
        <begin position="194"/>
        <end position="216"/>
    </location>
</feature>
<dbReference type="Proteomes" id="UP001165121">
    <property type="component" value="Unassembled WGS sequence"/>
</dbReference>
<reference evidence="2" key="1">
    <citation type="submission" date="2023-04" db="EMBL/GenBank/DDBJ databases">
        <title>Phytophthora fragariaefolia NBRC 109709.</title>
        <authorList>
            <person name="Ichikawa N."/>
            <person name="Sato H."/>
            <person name="Tonouchi N."/>
        </authorList>
    </citation>
    <scope>NUCLEOTIDE SEQUENCE</scope>
    <source>
        <strain evidence="2">NBRC 109709</strain>
    </source>
</reference>
<evidence type="ECO:0000256" key="1">
    <source>
        <dbReference type="SAM" id="Phobius"/>
    </source>
</evidence>